<reference evidence="7 8" key="1">
    <citation type="submission" date="2022-02" db="EMBL/GenBank/DDBJ databases">
        <title>Genome sequence data of Kingella unionensis sp. nov. strain CICC 24913 (CCUG 75125).</title>
        <authorList>
            <person name="Xiao M."/>
        </authorList>
    </citation>
    <scope>NUCLEOTIDE SEQUENCE [LARGE SCALE GENOMIC DNA]</scope>
    <source>
        <strain evidence="7 8">CICC 24913</strain>
    </source>
</reference>
<dbReference type="EMBL" id="JAKOOW010000024">
    <property type="protein sequence ID" value="MCG6504141.1"/>
    <property type="molecule type" value="Genomic_DNA"/>
</dbReference>
<dbReference type="PANTHER" id="PTHR30606:SF10">
    <property type="entry name" value="PHOSPHATIDYLINOSITOL MANNOSIDE ACYLTRANSFERASE"/>
    <property type="match status" value="1"/>
</dbReference>
<dbReference type="InterPro" id="IPR004960">
    <property type="entry name" value="LipA_acyltrans"/>
</dbReference>
<evidence type="ECO:0000313" key="7">
    <source>
        <dbReference type="EMBL" id="MCG6504141.1"/>
    </source>
</evidence>
<evidence type="ECO:0000256" key="6">
    <source>
        <dbReference type="ARBA" id="ARBA00023315"/>
    </source>
</evidence>
<evidence type="ECO:0000256" key="5">
    <source>
        <dbReference type="ARBA" id="ARBA00023136"/>
    </source>
</evidence>
<accession>A0ABS9NMX4</accession>
<dbReference type="CDD" id="cd07984">
    <property type="entry name" value="LPLAT_LABLAT-like"/>
    <property type="match status" value="1"/>
</dbReference>
<organism evidence="7 8">
    <name type="scientific">Kingella pumchi</name>
    <dbReference type="NCBI Taxonomy" id="2779506"/>
    <lineage>
        <taxon>Bacteria</taxon>
        <taxon>Pseudomonadati</taxon>
        <taxon>Pseudomonadota</taxon>
        <taxon>Betaproteobacteria</taxon>
        <taxon>Neisseriales</taxon>
        <taxon>Neisseriaceae</taxon>
        <taxon>Kingella</taxon>
    </lineage>
</organism>
<dbReference type="NCBIfam" id="NF006487">
    <property type="entry name" value="PRK08905.1"/>
    <property type="match status" value="1"/>
</dbReference>
<gene>
    <name evidence="7" type="ORF">MB824_06500</name>
</gene>
<keyword evidence="6 7" id="KW-0012">Acyltransferase</keyword>
<dbReference type="PIRSF" id="PIRSF026649">
    <property type="entry name" value="MsbB"/>
    <property type="match status" value="1"/>
</dbReference>
<proteinExistence type="predicted"/>
<name>A0ABS9NMX4_9NEIS</name>
<dbReference type="Pfam" id="PF03279">
    <property type="entry name" value="Lip_A_acyltrans"/>
    <property type="match status" value="1"/>
</dbReference>
<comment type="caution">
    <text evidence="7">The sequence shown here is derived from an EMBL/GenBank/DDBJ whole genome shotgun (WGS) entry which is preliminary data.</text>
</comment>
<evidence type="ECO:0000256" key="1">
    <source>
        <dbReference type="ARBA" id="ARBA00004533"/>
    </source>
</evidence>
<comment type="subcellular location">
    <subcellularLocation>
        <location evidence="1">Cell inner membrane</location>
    </subcellularLocation>
</comment>
<evidence type="ECO:0000256" key="2">
    <source>
        <dbReference type="ARBA" id="ARBA00022475"/>
    </source>
</evidence>
<evidence type="ECO:0000256" key="4">
    <source>
        <dbReference type="ARBA" id="ARBA00022679"/>
    </source>
</evidence>
<dbReference type="RefSeq" id="WP_238747111.1">
    <property type="nucleotide sequence ID" value="NZ_JAKOOW010000024.1"/>
</dbReference>
<keyword evidence="4" id="KW-0808">Transferase</keyword>
<sequence>MQTLVFFLFRLLAALPLRLLHLLGALLGTLLFYCSRENRERVRENLAVAGLDSGDAMVKSVLRETMKGGIELPVAFFRQPESIATLFVQTHGWEHIESALAQGRGLLLLTPHLGSYDLAGRYISERLPFALTAMYKPPKSALLDSVMQAGRVRGKGRTAPASLQGVKQVMQALKAGEATIVLPDHVPDPQEGGGVWVPFFGKPAYTMTLAGKLARLDNVETLFFCGERLPKGRGFALHIAPLSGCLNGDKVHDARLVNENVEAWVRRFPAQYLFAYNRYKHPAGAPERPPQ</sequence>
<dbReference type="Proteomes" id="UP001298424">
    <property type="component" value="Unassembled WGS sequence"/>
</dbReference>
<evidence type="ECO:0000256" key="3">
    <source>
        <dbReference type="ARBA" id="ARBA00022519"/>
    </source>
</evidence>
<dbReference type="GO" id="GO:0016746">
    <property type="term" value="F:acyltransferase activity"/>
    <property type="evidence" value="ECO:0007669"/>
    <property type="project" value="UniProtKB-KW"/>
</dbReference>
<keyword evidence="3" id="KW-0997">Cell inner membrane</keyword>
<keyword evidence="8" id="KW-1185">Reference proteome</keyword>
<keyword evidence="5" id="KW-0472">Membrane</keyword>
<evidence type="ECO:0000313" key="8">
    <source>
        <dbReference type="Proteomes" id="UP001298424"/>
    </source>
</evidence>
<protein>
    <submittedName>
        <fullName evidence="7">Lysophospholipid acyltransferase family protein</fullName>
    </submittedName>
</protein>
<keyword evidence="2" id="KW-1003">Cell membrane</keyword>
<dbReference type="PANTHER" id="PTHR30606">
    <property type="entry name" value="LIPID A BIOSYNTHESIS LAUROYL ACYLTRANSFERASE"/>
    <property type="match status" value="1"/>
</dbReference>